<sequence>MSMLHAYIEHVEAGEKKDRRAGLGSKMCGRALTINRDLFYANFETDQSEKLWH</sequence>
<evidence type="ECO:0000313" key="2">
    <source>
        <dbReference type="Proteomes" id="UP000597444"/>
    </source>
</evidence>
<gene>
    <name evidence="1" type="ORF">KSF_078060</name>
</gene>
<dbReference type="AlphaFoldDB" id="A0A8J3IPE9"/>
<reference evidence="1" key="1">
    <citation type="submission" date="2020-10" db="EMBL/GenBank/DDBJ databases">
        <title>Taxonomic study of unclassified bacteria belonging to the class Ktedonobacteria.</title>
        <authorList>
            <person name="Yabe S."/>
            <person name="Wang C.M."/>
            <person name="Zheng Y."/>
            <person name="Sakai Y."/>
            <person name="Cavaletti L."/>
            <person name="Monciardini P."/>
            <person name="Donadio S."/>
        </authorList>
    </citation>
    <scope>NUCLEOTIDE SEQUENCE</scope>
    <source>
        <strain evidence="1">ID150040</strain>
    </source>
</reference>
<proteinExistence type="predicted"/>
<dbReference type="EMBL" id="BNJK01000002">
    <property type="protein sequence ID" value="GHO97758.1"/>
    <property type="molecule type" value="Genomic_DNA"/>
</dbReference>
<accession>A0A8J3IPE9</accession>
<comment type="caution">
    <text evidence="1">The sequence shown here is derived from an EMBL/GenBank/DDBJ whole genome shotgun (WGS) entry which is preliminary data.</text>
</comment>
<keyword evidence="2" id="KW-1185">Reference proteome</keyword>
<protein>
    <submittedName>
        <fullName evidence="1">Uncharacterized protein</fullName>
    </submittedName>
</protein>
<name>A0A8J3IPE9_9CHLR</name>
<dbReference type="Proteomes" id="UP000597444">
    <property type="component" value="Unassembled WGS sequence"/>
</dbReference>
<organism evidence="1 2">
    <name type="scientific">Reticulibacter mediterranei</name>
    <dbReference type="NCBI Taxonomy" id="2778369"/>
    <lineage>
        <taxon>Bacteria</taxon>
        <taxon>Bacillati</taxon>
        <taxon>Chloroflexota</taxon>
        <taxon>Ktedonobacteria</taxon>
        <taxon>Ktedonobacterales</taxon>
        <taxon>Reticulibacteraceae</taxon>
        <taxon>Reticulibacter</taxon>
    </lineage>
</organism>
<evidence type="ECO:0000313" key="1">
    <source>
        <dbReference type="EMBL" id="GHO97758.1"/>
    </source>
</evidence>